<dbReference type="WBParaSite" id="nRc.2.0.1.t34529-RA">
    <property type="protein sequence ID" value="nRc.2.0.1.t34529-RA"/>
    <property type="gene ID" value="nRc.2.0.1.g34529"/>
</dbReference>
<accession>A0A915K842</accession>
<organism evidence="2 3">
    <name type="scientific">Romanomermis culicivorax</name>
    <name type="common">Nematode worm</name>
    <dbReference type="NCBI Taxonomy" id="13658"/>
    <lineage>
        <taxon>Eukaryota</taxon>
        <taxon>Metazoa</taxon>
        <taxon>Ecdysozoa</taxon>
        <taxon>Nematoda</taxon>
        <taxon>Enoplea</taxon>
        <taxon>Dorylaimia</taxon>
        <taxon>Mermithida</taxon>
        <taxon>Mermithoidea</taxon>
        <taxon>Mermithidae</taxon>
        <taxon>Romanomermis</taxon>
    </lineage>
</organism>
<evidence type="ECO:0000313" key="2">
    <source>
        <dbReference type="Proteomes" id="UP000887565"/>
    </source>
</evidence>
<keyword evidence="2" id="KW-1185">Reference proteome</keyword>
<sequence length="328" mass="36094">MSFVMYLLNMPCHHQPLCQSVVWDRSVCLCYQYRVTATLNPAILLNRMGSDYFERTCGSIRLMNQKTQTSSQDYLPPSENSLSRTTSSVGCSAGSKFAYFLAANLEMIPDSVDKVTHYTEENKCIAACTDIDWCRSITLFPTNQTCIASHSTLPPTGTSKSISNPNAVYLEKFCLPTAAPDTCAEQFFYIFSRKNLNNFTISTAHKESIADCAGTCTVTAGCKNGLSSKRQQRTELTICIIKHFYNPLLLSGAGAPTSVLSSVEDRYLVSLNEAACIFHGTAMAVVTNQTALGKTDGKHYLLHVRCTEIGQGCHDRGRAVKDKYGWGS</sequence>
<protein>
    <submittedName>
        <fullName evidence="3">Apple domain-containing protein</fullName>
    </submittedName>
</protein>
<name>A0A915K842_ROMCU</name>
<dbReference type="Pfam" id="PF00024">
    <property type="entry name" value="PAN_1"/>
    <property type="match status" value="1"/>
</dbReference>
<dbReference type="PROSITE" id="PS50948">
    <property type="entry name" value="PAN"/>
    <property type="match status" value="1"/>
</dbReference>
<dbReference type="AlphaFoldDB" id="A0A915K842"/>
<proteinExistence type="predicted"/>
<feature type="domain" description="Apple" evidence="1">
    <location>
        <begin position="91"/>
        <end position="174"/>
    </location>
</feature>
<reference evidence="3" key="1">
    <citation type="submission" date="2022-11" db="UniProtKB">
        <authorList>
            <consortium name="WormBaseParasite"/>
        </authorList>
    </citation>
    <scope>IDENTIFICATION</scope>
</reference>
<evidence type="ECO:0000313" key="3">
    <source>
        <dbReference type="WBParaSite" id="nRc.2.0.1.t34529-RA"/>
    </source>
</evidence>
<dbReference type="InterPro" id="IPR003609">
    <property type="entry name" value="Pan_app"/>
</dbReference>
<dbReference type="Proteomes" id="UP000887565">
    <property type="component" value="Unplaced"/>
</dbReference>
<evidence type="ECO:0000259" key="1">
    <source>
        <dbReference type="PROSITE" id="PS50948"/>
    </source>
</evidence>